<feature type="compositionally biased region" description="Basic and acidic residues" evidence="14">
    <location>
        <begin position="141"/>
        <end position="151"/>
    </location>
</feature>
<keyword evidence="8 12" id="KW-1133">Transmembrane helix</keyword>
<evidence type="ECO:0000256" key="5">
    <source>
        <dbReference type="ARBA" id="ARBA00022692"/>
    </source>
</evidence>
<reference evidence="15" key="1">
    <citation type="journal article" date="2014" name="Int. J. Syst. Evol. Microbiol.">
        <title>Complete genome sequence of Corynebacterium casei LMG S-19264T (=DSM 44701T), isolated from a smear-ripened cheese.</title>
        <authorList>
            <consortium name="US DOE Joint Genome Institute (JGI-PGF)"/>
            <person name="Walter F."/>
            <person name="Albersmeier A."/>
            <person name="Kalinowski J."/>
            <person name="Ruckert C."/>
        </authorList>
    </citation>
    <scope>NUCLEOTIDE SEQUENCE</scope>
    <source>
        <strain evidence="15">CGMCC 1.15425</strain>
    </source>
</reference>
<evidence type="ECO:0000256" key="11">
    <source>
        <dbReference type="ARBA" id="ARBA00023136"/>
    </source>
</evidence>
<evidence type="ECO:0000256" key="1">
    <source>
        <dbReference type="ARBA" id="ARBA00004141"/>
    </source>
</evidence>
<keyword evidence="16" id="KW-1185">Reference proteome</keyword>
<evidence type="ECO:0000256" key="9">
    <source>
        <dbReference type="ARBA" id="ARBA00023027"/>
    </source>
</evidence>
<proteinExistence type="inferred from homology"/>
<comment type="function">
    <text evidence="12">NDH-1 shuttles electrons from NADH, via FMN and iron-sulfur (Fe-S) centers, to quinones in the respiratory chain. The immediate electron acceptor for the enzyme in this species is believed to be ubiquinone. Couples the redox reaction to proton translocation (for every two electrons transferred, four hydrogen ions are translocated across the cytoplasmic membrane), and thus conserves the redox energy in a proton gradient.</text>
</comment>
<evidence type="ECO:0000256" key="4">
    <source>
        <dbReference type="ARBA" id="ARBA00022475"/>
    </source>
</evidence>
<feature type="transmembrane region" description="Helical" evidence="12">
    <location>
        <begin position="60"/>
        <end position="83"/>
    </location>
</feature>
<comment type="catalytic activity">
    <reaction evidence="12 13">
        <text>a quinone + NADH + 5 H(+)(in) = a quinol + NAD(+) + 4 H(+)(out)</text>
        <dbReference type="Rhea" id="RHEA:57888"/>
        <dbReference type="ChEBI" id="CHEBI:15378"/>
        <dbReference type="ChEBI" id="CHEBI:24646"/>
        <dbReference type="ChEBI" id="CHEBI:57540"/>
        <dbReference type="ChEBI" id="CHEBI:57945"/>
        <dbReference type="ChEBI" id="CHEBI:132124"/>
    </reaction>
</comment>
<evidence type="ECO:0000256" key="7">
    <source>
        <dbReference type="ARBA" id="ARBA00022967"/>
    </source>
</evidence>
<evidence type="ECO:0000256" key="13">
    <source>
        <dbReference type="RuleBase" id="RU003639"/>
    </source>
</evidence>
<evidence type="ECO:0000256" key="6">
    <source>
        <dbReference type="ARBA" id="ARBA00022719"/>
    </source>
</evidence>
<evidence type="ECO:0000313" key="16">
    <source>
        <dbReference type="Proteomes" id="UP000627715"/>
    </source>
</evidence>
<evidence type="ECO:0000313" key="15">
    <source>
        <dbReference type="EMBL" id="GFZ83047.1"/>
    </source>
</evidence>
<feature type="region of interest" description="Disordered" evidence="14">
    <location>
        <begin position="132"/>
        <end position="151"/>
    </location>
</feature>
<dbReference type="GO" id="GO:0008137">
    <property type="term" value="F:NADH dehydrogenase (ubiquinone) activity"/>
    <property type="evidence" value="ECO:0007669"/>
    <property type="project" value="InterPro"/>
</dbReference>
<keyword evidence="5 12" id="KW-0812">Transmembrane</keyword>
<dbReference type="HAMAP" id="MF_01394">
    <property type="entry name" value="NDH1_NuoA"/>
    <property type="match status" value="1"/>
</dbReference>
<evidence type="ECO:0000256" key="14">
    <source>
        <dbReference type="SAM" id="MobiDB-lite"/>
    </source>
</evidence>
<gene>
    <name evidence="12 15" type="primary">nuoA</name>
    <name evidence="15" type="ORF">GCM10011403_28240</name>
</gene>
<accession>A0A916VKY0</accession>
<dbReference type="InterPro" id="IPR038430">
    <property type="entry name" value="NDAH_ubi_oxred_su3_sf"/>
</dbReference>
<protein>
    <recommendedName>
        <fullName evidence="12">NADH-quinone oxidoreductase subunit A</fullName>
        <ecNumber evidence="12">7.1.1.-</ecNumber>
    </recommendedName>
    <alternativeName>
        <fullName evidence="12">NADH dehydrogenase I subunit A</fullName>
    </alternativeName>
    <alternativeName>
        <fullName evidence="12">NDH-1 subunit A</fullName>
    </alternativeName>
    <alternativeName>
        <fullName evidence="12">NUO1</fullName>
    </alternativeName>
</protein>
<comment type="subcellular location">
    <subcellularLocation>
        <location evidence="12 13">Cell membrane</location>
        <topology evidence="12 13">Multi-pass membrane protein</topology>
    </subcellularLocation>
    <subcellularLocation>
        <location evidence="1">Membrane</location>
        <topology evidence="1">Multi-pass membrane protein</topology>
    </subcellularLocation>
</comment>
<evidence type="ECO:0000256" key="8">
    <source>
        <dbReference type="ARBA" id="ARBA00022989"/>
    </source>
</evidence>
<dbReference type="EMBL" id="BMIY01000014">
    <property type="protein sequence ID" value="GFZ83047.1"/>
    <property type="molecule type" value="Genomic_DNA"/>
</dbReference>
<dbReference type="AlphaFoldDB" id="A0A916VKY0"/>
<feature type="transmembrane region" description="Helical" evidence="12">
    <location>
        <begin position="6"/>
        <end position="29"/>
    </location>
</feature>
<keyword evidence="4 12" id="KW-1003">Cell membrane</keyword>
<dbReference type="Proteomes" id="UP000627715">
    <property type="component" value="Unassembled WGS sequence"/>
</dbReference>
<comment type="caution">
    <text evidence="15">The sequence shown here is derived from an EMBL/GenBank/DDBJ whole genome shotgun (WGS) entry which is preliminary data.</text>
</comment>
<keyword evidence="3 12" id="KW-0813">Transport</keyword>
<evidence type="ECO:0000256" key="12">
    <source>
        <dbReference type="HAMAP-Rule" id="MF_01394"/>
    </source>
</evidence>
<dbReference type="GO" id="GO:0050136">
    <property type="term" value="F:NADH dehydrogenase (quinone) (non-electrogenic) activity"/>
    <property type="evidence" value="ECO:0007669"/>
    <property type="project" value="UniProtKB-UniRule"/>
</dbReference>
<dbReference type="InterPro" id="IPR023043">
    <property type="entry name" value="NAD(P)H_OxRDtase_bac/plastid"/>
</dbReference>
<dbReference type="Gene3D" id="1.20.58.1610">
    <property type="entry name" value="NADH:ubiquinone/plastoquinone oxidoreductase, chain 3"/>
    <property type="match status" value="1"/>
</dbReference>
<comment type="similarity">
    <text evidence="2 12 13">Belongs to the complex I subunit 3 family.</text>
</comment>
<keyword evidence="11 12" id="KW-0472">Membrane</keyword>
<reference evidence="15" key="2">
    <citation type="submission" date="2020-09" db="EMBL/GenBank/DDBJ databases">
        <authorList>
            <person name="Sun Q."/>
            <person name="Zhou Y."/>
        </authorList>
    </citation>
    <scope>NUCLEOTIDE SEQUENCE</scope>
    <source>
        <strain evidence="15">CGMCC 1.15425</strain>
    </source>
</reference>
<comment type="subunit">
    <text evidence="12">NDH-1 is composed of 14 different subunits. Subunits NuoA, H, J, K, L, M, N constitute the membrane sector of the complex.</text>
</comment>
<dbReference type="Pfam" id="PF00507">
    <property type="entry name" value="Oxidored_q4"/>
    <property type="match status" value="1"/>
</dbReference>
<dbReference type="OrthoDB" id="9791970at2"/>
<evidence type="ECO:0000256" key="2">
    <source>
        <dbReference type="ARBA" id="ARBA00008472"/>
    </source>
</evidence>
<keyword evidence="9 12" id="KW-0520">NAD</keyword>
<dbReference type="PANTHER" id="PTHR11058:SF21">
    <property type="entry name" value="NADH-QUINONE OXIDOREDUCTASE SUBUNIT A"/>
    <property type="match status" value="1"/>
</dbReference>
<name>A0A916VKY0_9GAMM</name>
<keyword evidence="10 12" id="KW-0830">Ubiquinone</keyword>
<sequence length="151" mass="16867">MSIDLWPLIVYTMIVLLVVGTMLGLSSVLGQKRRDRATNEPYESGIVSVGDAHFRISVHFYLTAILFIIFDLEAVFLFTWAIAVREAGWLGFAEALIFILILLAGLVYLYKTGALDWRTDRQRGRQVALKSPGGVVNRKPINHEDSGETAL</sequence>
<dbReference type="GO" id="GO:0030964">
    <property type="term" value="C:NADH dehydrogenase complex"/>
    <property type="evidence" value="ECO:0007669"/>
    <property type="project" value="TreeGrafter"/>
</dbReference>
<keyword evidence="7 12" id="KW-1278">Translocase</keyword>
<dbReference type="GO" id="GO:0048038">
    <property type="term" value="F:quinone binding"/>
    <property type="evidence" value="ECO:0007669"/>
    <property type="project" value="UniProtKB-KW"/>
</dbReference>
<evidence type="ECO:0000256" key="3">
    <source>
        <dbReference type="ARBA" id="ARBA00022448"/>
    </source>
</evidence>
<feature type="transmembrane region" description="Helical" evidence="12">
    <location>
        <begin position="89"/>
        <end position="110"/>
    </location>
</feature>
<organism evidence="15 16">
    <name type="scientific">Pseudohongiella nitratireducens</name>
    <dbReference type="NCBI Taxonomy" id="1768907"/>
    <lineage>
        <taxon>Bacteria</taxon>
        <taxon>Pseudomonadati</taxon>
        <taxon>Pseudomonadota</taxon>
        <taxon>Gammaproteobacteria</taxon>
        <taxon>Pseudomonadales</taxon>
        <taxon>Pseudohongiellaceae</taxon>
        <taxon>Pseudohongiella</taxon>
    </lineage>
</organism>
<dbReference type="InterPro" id="IPR000440">
    <property type="entry name" value="NADH_UbQ/plastoQ_OxRdtase_su3"/>
</dbReference>
<dbReference type="GO" id="GO:0005886">
    <property type="term" value="C:plasma membrane"/>
    <property type="evidence" value="ECO:0007669"/>
    <property type="project" value="UniProtKB-SubCell"/>
</dbReference>
<dbReference type="PANTHER" id="PTHR11058">
    <property type="entry name" value="NADH-UBIQUINONE OXIDOREDUCTASE CHAIN 3"/>
    <property type="match status" value="1"/>
</dbReference>
<dbReference type="EC" id="7.1.1.-" evidence="12"/>
<evidence type="ECO:0000256" key="10">
    <source>
        <dbReference type="ARBA" id="ARBA00023075"/>
    </source>
</evidence>
<keyword evidence="6 12" id="KW-0874">Quinone</keyword>